<geneLocation type="mitochondrion" evidence="1"/>
<accession>A0A2S0U3W1</accession>
<sequence>MFLTFIFSESLDFSLITNSVVPLSISLRYRKSETQRFTNGPHINPHGLNNLVRIYDNPNYHRNLIGSDNTKHSVIYPWLNLINGKIYVGSAWNGSIRLLSYWTPSILRIKISYVSDY</sequence>
<evidence type="ECO:0000313" key="1">
    <source>
        <dbReference type="EMBL" id="AWB36177.1"/>
    </source>
</evidence>
<dbReference type="InterPro" id="IPR035901">
    <property type="entry name" value="GIY-YIG_endonuc_sf"/>
</dbReference>
<dbReference type="EMBL" id="MH138075">
    <property type="protein sequence ID" value="AWB36177.1"/>
    <property type="molecule type" value="Genomic_DNA"/>
</dbReference>
<evidence type="ECO:0008006" key="2">
    <source>
        <dbReference type="Google" id="ProtNLM"/>
    </source>
</evidence>
<dbReference type="SUPFAM" id="SSF82771">
    <property type="entry name" value="GIY-YIG endonuclease"/>
    <property type="match status" value="1"/>
</dbReference>
<name>A0A2S0U3W1_9AGAM</name>
<dbReference type="RefSeq" id="YP_009487275.1">
    <property type="nucleotide sequence ID" value="NC_037776.1"/>
</dbReference>
<dbReference type="GeneID" id="36940835"/>
<reference evidence="1" key="1">
    <citation type="journal article" date="2018" name="Int. J. Biol. Macromol.">
        <title>Characterization and comparative mitogenomic analysis of six newly sequenced mitochondrial genomes from ectomycorrhizal fungi (Russula) and phylogenetic analysis of the Agaricomycetes.</title>
        <authorList>
            <person name="Li Q."/>
            <person name="Wang Q."/>
            <person name="Chen C."/>
            <person name="Jin X."/>
            <person name="Chen Z."/>
            <person name="Xiong C."/>
            <person name="Li P."/>
            <person name="Zhao J."/>
            <person name="Huang W."/>
        </authorList>
    </citation>
    <scope>NUCLEOTIDE SEQUENCE</scope>
</reference>
<keyword evidence="1" id="KW-0496">Mitochondrion</keyword>
<gene>
    <name evidence="1" type="primary">orf117</name>
</gene>
<dbReference type="AlphaFoldDB" id="A0A2S0U3W1"/>
<organism evidence="1">
    <name type="scientific">Russula lepida</name>
    <dbReference type="NCBI Taxonomy" id="152963"/>
    <lineage>
        <taxon>Eukaryota</taxon>
        <taxon>Fungi</taxon>
        <taxon>Dikarya</taxon>
        <taxon>Basidiomycota</taxon>
        <taxon>Agaricomycotina</taxon>
        <taxon>Agaricomycetes</taxon>
        <taxon>Russulales</taxon>
        <taxon>Russulaceae</taxon>
        <taxon>Russula</taxon>
    </lineage>
</organism>
<protein>
    <recommendedName>
        <fullName evidence="2">GIY-YIG domain-containing protein</fullName>
    </recommendedName>
</protein>
<proteinExistence type="predicted"/>